<dbReference type="EMBL" id="JBHSOC010000173">
    <property type="protein sequence ID" value="MFC5647436.1"/>
    <property type="molecule type" value="Genomic_DNA"/>
</dbReference>
<gene>
    <name evidence="2" type="ORF">ACFPZF_39640</name>
</gene>
<protein>
    <submittedName>
        <fullName evidence="2">Uncharacterized protein</fullName>
    </submittedName>
</protein>
<evidence type="ECO:0000256" key="1">
    <source>
        <dbReference type="SAM" id="MobiDB-lite"/>
    </source>
</evidence>
<sequence>MEFTDVEPGADCACGGCGARRRARLHAARIEDGGHRAAVLDPGGVQPRPAARPAAAAGAVRARLH</sequence>
<evidence type="ECO:0000313" key="2">
    <source>
        <dbReference type="EMBL" id="MFC5647436.1"/>
    </source>
</evidence>
<feature type="compositionally biased region" description="Low complexity" evidence="1">
    <location>
        <begin position="42"/>
        <end position="65"/>
    </location>
</feature>
<organism evidence="2 3">
    <name type="scientific">Kitasatospora cinereorecta</name>
    <dbReference type="NCBI Taxonomy" id="285560"/>
    <lineage>
        <taxon>Bacteria</taxon>
        <taxon>Bacillati</taxon>
        <taxon>Actinomycetota</taxon>
        <taxon>Actinomycetes</taxon>
        <taxon>Kitasatosporales</taxon>
        <taxon>Streptomycetaceae</taxon>
        <taxon>Kitasatospora</taxon>
    </lineage>
</organism>
<keyword evidence="3" id="KW-1185">Reference proteome</keyword>
<name>A0ABW0VNW1_9ACTN</name>
<feature type="non-terminal residue" evidence="2">
    <location>
        <position position="65"/>
    </location>
</feature>
<accession>A0ABW0VNW1</accession>
<feature type="region of interest" description="Disordered" evidence="1">
    <location>
        <begin position="37"/>
        <end position="65"/>
    </location>
</feature>
<evidence type="ECO:0000313" key="3">
    <source>
        <dbReference type="Proteomes" id="UP001596066"/>
    </source>
</evidence>
<dbReference type="Proteomes" id="UP001596066">
    <property type="component" value="Unassembled WGS sequence"/>
</dbReference>
<reference evidence="3" key="1">
    <citation type="journal article" date="2019" name="Int. J. Syst. Evol. Microbiol.">
        <title>The Global Catalogue of Microorganisms (GCM) 10K type strain sequencing project: providing services to taxonomists for standard genome sequencing and annotation.</title>
        <authorList>
            <consortium name="The Broad Institute Genomics Platform"/>
            <consortium name="The Broad Institute Genome Sequencing Center for Infectious Disease"/>
            <person name="Wu L."/>
            <person name="Ma J."/>
        </authorList>
    </citation>
    <scope>NUCLEOTIDE SEQUENCE [LARGE SCALE GENOMIC DNA]</scope>
    <source>
        <strain evidence="3">CGMCC 4.1622</strain>
    </source>
</reference>
<proteinExistence type="predicted"/>
<comment type="caution">
    <text evidence="2">The sequence shown here is derived from an EMBL/GenBank/DDBJ whole genome shotgun (WGS) entry which is preliminary data.</text>
</comment>